<proteinExistence type="predicted"/>
<dbReference type="Gene3D" id="1.10.1760.20">
    <property type="match status" value="1"/>
</dbReference>
<dbReference type="Proteomes" id="UP000181884">
    <property type="component" value="Unassembled WGS sequence"/>
</dbReference>
<keyword evidence="1" id="KW-1133">Transmembrane helix</keyword>
<reference evidence="2 3" key="1">
    <citation type="submission" date="2014-12" db="EMBL/GenBank/DDBJ databases">
        <title>Draft genome sequences of 29 type strains of Enterococci.</title>
        <authorList>
            <person name="Zhong Z."/>
            <person name="Sun Z."/>
            <person name="Liu W."/>
            <person name="Zhang W."/>
            <person name="Zhang H."/>
        </authorList>
    </citation>
    <scope>NUCLEOTIDE SEQUENCE [LARGE SCALE GENOMIC DNA]</scope>
    <source>
        <strain evidence="2 3">DSM 17029</strain>
    </source>
</reference>
<evidence type="ECO:0000313" key="3">
    <source>
        <dbReference type="Proteomes" id="UP000181884"/>
    </source>
</evidence>
<feature type="transmembrane region" description="Helical" evidence="1">
    <location>
        <begin position="33"/>
        <end position="50"/>
    </location>
</feature>
<protein>
    <recommendedName>
        <fullName evidence="4">Integral membrane protein</fullName>
    </recommendedName>
</protein>
<sequence>MKTSSIKIFALCAIAVCVNIVLGTFIAYIRIPFLYLDVIGTIFIAANFKMPYGIMTAICTSLLISIVSGPLFLPFVFVSIAIAIVTNLMARNGFGYKKALLTGLLVTLIGSLVSAPIRLIMFGGLSNSITNFLILSLKASGQKMITAAYWGAFADSIVDKTLSCLLVAWLMQLPLFQKHLQTIGN</sequence>
<evidence type="ECO:0008006" key="4">
    <source>
        <dbReference type="Google" id="ProtNLM"/>
    </source>
</evidence>
<keyword evidence="1" id="KW-0472">Membrane</keyword>
<keyword evidence="3" id="KW-1185">Reference proteome</keyword>
<feature type="transmembrane region" description="Helical" evidence="1">
    <location>
        <begin position="104"/>
        <end position="126"/>
    </location>
</feature>
<name>A0A1L8RG70_9ENTE</name>
<organism evidence="2 3">
    <name type="scientific">Enterococcus canis</name>
    <dbReference type="NCBI Taxonomy" id="214095"/>
    <lineage>
        <taxon>Bacteria</taxon>
        <taxon>Bacillati</taxon>
        <taxon>Bacillota</taxon>
        <taxon>Bacilli</taxon>
        <taxon>Lactobacillales</taxon>
        <taxon>Enterococcaceae</taxon>
        <taxon>Enterococcus</taxon>
    </lineage>
</organism>
<dbReference type="AlphaFoldDB" id="A0A1L8RG70"/>
<dbReference type="STRING" id="214095.RU97_GL001352"/>
<evidence type="ECO:0000256" key="1">
    <source>
        <dbReference type="SAM" id="Phobius"/>
    </source>
</evidence>
<comment type="caution">
    <text evidence="2">The sequence shown here is derived from an EMBL/GenBank/DDBJ whole genome shotgun (WGS) entry which is preliminary data.</text>
</comment>
<dbReference type="EMBL" id="JXKH01000003">
    <property type="protein sequence ID" value="OJG18734.1"/>
    <property type="molecule type" value="Genomic_DNA"/>
</dbReference>
<keyword evidence="1" id="KW-0812">Transmembrane</keyword>
<dbReference type="RefSeq" id="WP_067393923.1">
    <property type="nucleotide sequence ID" value="NZ_JXKH01000003.1"/>
</dbReference>
<feature type="transmembrane region" description="Helical" evidence="1">
    <location>
        <begin position="62"/>
        <end position="84"/>
    </location>
</feature>
<gene>
    <name evidence="2" type="ORF">RU97_GL001352</name>
</gene>
<evidence type="ECO:0000313" key="2">
    <source>
        <dbReference type="EMBL" id="OJG18734.1"/>
    </source>
</evidence>
<accession>A0A1L8RG70</accession>